<dbReference type="KEGG" id="more:E1B28_012669"/>
<dbReference type="Proteomes" id="UP001049176">
    <property type="component" value="Chromosome 8"/>
</dbReference>
<dbReference type="AlphaFoldDB" id="A0A9P7UR15"/>
<gene>
    <name evidence="1" type="ORF">E1B28_012669</name>
</gene>
<protein>
    <submittedName>
        <fullName evidence="1">Uncharacterized protein</fullName>
    </submittedName>
</protein>
<evidence type="ECO:0000313" key="2">
    <source>
        <dbReference type="Proteomes" id="UP001049176"/>
    </source>
</evidence>
<organism evidence="1 2">
    <name type="scientific">Marasmius oreades</name>
    <name type="common">fairy-ring Marasmius</name>
    <dbReference type="NCBI Taxonomy" id="181124"/>
    <lineage>
        <taxon>Eukaryota</taxon>
        <taxon>Fungi</taxon>
        <taxon>Dikarya</taxon>
        <taxon>Basidiomycota</taxon>
        <taxon>Agaricomycotina</taxon>
        <taxon>Agaricomycetes</taxon>
        <taxon>Agaricomycetidae</taxon>
        <taxon>Agaricales</taxon>
        <taxon>Marasmiineae</taxon>
        <taxon>Marasmiaceae</taxon>
        <taxon>Marasmius</taxon>
    </lineage>
</organism>
<proteinExistence type="predicted"/>
<keyword evidence="2" id="KW-1185">Reference proteome</keyword>
<accession>A0A9P7UR15</accession>
<dbReference type="GeneID" id="66081744"/>
<dbReference type="RefSeq" id="XP_043005170.1">
    <property type="nucleotide sequence ID" value="XM_043157802.1"/>
</dbReference>
<dbReference type="EMBL" id="CM032188">
    <property type="protein sequence ID" value="KAG7088699.1"/>
    <property type="molecule type" value="Genomic_DNA"/>
</dbReference>
<name>A0A9P7UR15_9AGAR</name>
<sequence length="111" mass="13206">MSNATYLPSLKKRELNRNPIMSASQNWELTQEKLISFCAMKLFGNRLNLSEDMTYQRHRFLLHLPVKYRRALIIPSLRRNYLSIGTQMDYWVRRLQADAAHALYQCQSSRK</sequence>
<evidence type="ECO:0000313" key="1">
    <source>
        <dbReference type="EMBL" id="KAG7088699.1"/>
    </source>
</evidence>
<comment type="caution">
    <text evidence="1">The sequence shown here is derived from an EMBL/GenBank/DDBJ whole genome shotgun (WGS) entry which is preliminary data.</text>
</comment>
<reference evidence="1" key="1">
    <citation type="journal article" date="2021" name="Genome Biol. Evol.">
        <title>The assembled and annotated genome of the fairy-ring fungus Marasmius oreades.</title>
        <authorList>
            <person name="Hiltunen M."/>
            <person name="Ament-Velasquez S.L."/>
            <person name="Johannesson H."/>
        </authorList>
    </citation>
    <scope>NUCLEOTIDE SEQUENCE</scope>
    <source>
        <strain evidence="1">03SP1</strain>
    </source>
</reference>